<dbReference type="SUPFAM" id="SSF51717">
    <property type="entry name" value="Dihydropteroate synthetase-like"/>
    <property type="match status" value="1"/>
</dbReference>
<dbReference type="PROSITE" id="PS51337">
    <property type="entry name" value="B12_BINDING_NTER"/>
    <property type="match status" value="1"/>
</dbReference>
<feature type="domain" description="B12-binding" evidence="22">
    <location>
        <begin position="680"/>
        <end position="803"/>
    </location>
</feature>
<keyword evidence="12" id="KW-0949">S-adenosyl-L-methionine</keyword>
<dbReference type="GO" id="GO:0050667">
    <property type="term" value="P:homocysteine metabolic process"/>
    <property type="evidence" value="ECO:0007669"/>
    <property type="project" value="TreeGrafter"/>
</dbReference>
<evidence type="ECO:0000256" key="4">
    <source>
        <dbReference type="ARBA" id="ARBA00005178"/>
    </source>
</evidence>
<keyword evidence="16" id="KW-0170">Cobalt</keyword>
<keyword evidence="8 19" id="KW-0489">Methyltransferase</keyword>
<comment type="pathway">
    <text evidence="4">Amino-acid biosynthesis; L-methionine biosynthesis via de novo pathway; L-methionine from L-homocysteine (MetH route): step 1/1.</text>
</comment>
<dbReference type="SUPFAM" id="SSF52242">
    <property type="entry name" value="Cobalamin (vitamin B12)-binding domain"/>
    <property type="match status" value="1"/>
</dbReference>
<evidence type="ECO:0000256" key="9">
    <source>
        <dbReference type="ARBA" id="ARBA00022605"/>
    </source>
</evidence>
<dbReference type="InterPro" id="IPR003726">
    <property type="entry name" value="HCY_dom"/>
</dbReference>
<evidence type="ECO:0000313" key="25">
    <source>
        <dbReference type="Proteomes" id="UP000579281"/>
    </source>
</evidence>
<evidence type="ECO:0000259" key="20">
    <source>
        <dbReference type="PROSITE" id="PS50970"/>
    </source>
</evidence>
<accession>A0A841KY70</accession>
<dbReference type="SUPFAM" id="SSF82282">
    <property type="entry name" value="Homocysteine S-methyltransferase"/>
    <property type="match status" value="1"/>
</dbReference>
<dbReference type="GO" id="GO:0005829">
    <property type="term" value="C:cytosol"/>
    <property type="evidence" value="ECO:0007669"/>
    <property type="project" value="TreeGrafter"/>
</dbReference>
<comment type="function">
    <text evidence="17">Catalyzes the transfer of a methyl group from methyl-cobalamin to homocysteine, yielding enzyme-bound cob(I)alamin and methionine. Subsequently, remethylates the cofactor using methyltetrahydrofolate.</text>
</comment>
<dbReference type="PROSITE" id="PS51332">
    <property type="entry name" value="B12_BINDING"/>
    <property type="match status" value="1"/>
</dbReference>
<comment type="caution">
    <text evidence="24">The sequence shown here is derived from an EMBL/GenBank/DDBJ whole genome shotgun (WGS) entry which is preliminary data.</text>
</comment>
<organism evidence="24 25">
    <name type="scientific">Anaerosolibacter carboniphilus</name>
    <dbReference type="NCBI Taxonomy" id="1417629"/>
    <lineage>
        <taxon>Bacteria</taxon>
        <taxon>Bacillati</taxon>
        <taxon>Bacillota</taxon>
        <taxon>Clostridia</taxon>
        <taxon>Peptostreptococcales</taxon>
        <taxon>Thermotaleaceae</taxon>
        <taxon>Anaerosolibacter</taxon>
    </lineage>
</organism>
<dbReference type="PANTHER" id="PTHR45833">
    <property type="entry name" value="METHIONINE SYNTHASE"/>
    <property type="match status" value="1"/>
</dbReference>
<dbReference type="GO" id="GO:0046872">
    <property type="term" value="F:metal ion binding"/>
    <property type="evidence" value="ECO:0007669"/>
    <property type="project" value="UniProtKB-KW"/>
</dbReference>
<keyword evidence="14 19" id="KW-0862">Zinc</keyword>
<evidence type="ECO:0000256" key="10">
    <source>
        <dbReference type="ARBA" id="ARBA00022628"/>
    </source>
</evidence>
<feature type="binding site" evidence="19">
    <location>
        <position position="269"/>
    </location>
    <ligand>
        <name>Zn(2+)</name>
        <dbReference type="ChEBI" id="CHEBI:29105"/>
    </ligand>
</feature>
<keyword evidence="15" id="KW-0486">Methionine biosynthesis</keyword>
<dbReference type="EMBL" id="JACHEN010000018">
    <property type="protein sequence ID" value="MBB6216930.1"/>
    <property type="molecule type" value="Genomic_DNA"/>
</dbReference>
<dbReference type="Pfam" id="PF00809">
    <property type="entry name" value="Pterin_bind"/>
    <property type="match status" value="1"/>
</dbReference>
<dbReference type="PROSITE" id="PS50972">
    <property type="entry name" value="PTERIN_BINDING"/>
    <property type="match status" value="1"/>
</dbReference>
<dbReference type="InterPro" id="IPR000489">
    <property type="entry name" value="Pterin-binding_dom"/>
</dbReference>
<keyword evidence="10" id="KW-0846">Cobalamin</keyword>
<dbReference type="AlphaFoldDB" id="A0A841KY70"/>
<feature type="domain" description="Hcy-binding" evidence="20">
    <location>
        <begin position="1"/>
        <end position="284"/>
    </location>
</feature>
<dbReference type="EC" id="2.1.1.13" evidence="6"/>
<dbReference type="InterPro" id="IPR006158">
    <property type="entry name" value="Cobalamin-bd"/>
</dbReference>
<name>A0A841KY70_9FIRM</name>
<dbReference type="SMART" id="SM01018">
    <property type="entry name" value="B12-binding_2"/>
    <property type="match status" value="1"/>
</dbReference>
<dbReference type="PROSITE" id="PS50970">
    <property type="entry name" value="HCY"/>
    <property type="match status" value="1"/>
</dbReference>
<comment type="catalytic activity">
    <reaction evidence="1">
        <text>(6S)-5-methyl-5,6,7,8-tetrahydrofolate + L-homocysteine = (6S)-5,6,7,8-tetrahydrofolate + L-methionine</text>
        <dbReference type="Rhea" id="RHEA:11172"/>
        <dbReference type="ChEBI" id="CHEBI:18608"/>
        <dbReference type="ChEBI" id="CHEBI:57453"/>
        <dbReference type="ChEBI" id="CHEBI:57844"/>
        <dbReference type="ChEBI" id="CHEBI:58199"/>
        <dbReference type="EC" id="2.1.1.13"/>
    </reaction>
</comment>
<dbReference type="Pfam" id="PF02574">
    <property type="entry name" value="S-methyl_trans"/>
    <property type="match status" value="1"/>
</dbReference>
<comment type="cofactor">
    <cofactor evidence="2 19">
        <name>Zn(2+)</name>
        <dbReference type="ChEBI" id="CHEBI:29105"/>
    </cofactor>
</comment>
<dbReference type="NCBIfam" id="NF005719">
    <property type="entry name" value="PRK07535.1"/>
    <property type="match status" value="1"/>
</dbReference>
<dbReference type="Proteomes" id="UP000579281">
    <property type="component" value="Unassembled WGS sequence"/>
</dbReference>
<dbReference type="InterPro" id="IPR017215">
    <property type="entry name" value="MetH_bac"/>
</dbReference>
<evidence type="ECO:0000256" key="1">
    <source>
        <dbReference type="ARBA" id="ARBA00001700"/>
    </source>
</evidence>
<dbReference type="PIRSF" id="PIRSF037472">
    <property type="entry name" value="DHPS_mtfrase"/>
    <property type="match status" value="1"/>
</dbReference>
<evidence type="ECO:0000256" key="3">
    <source>
        <dbReference type="ARBA" id="ARBA00001956"/>
    </source>
</evidence>
<dbReference type="GO" id="GO:0031419">
    <property type="term" value="F:cobalamin binding"/>
    <property type="evidence" value="ECO:0007669"/>
    <property type="project" value="UniProtKB-KW"/>
</dbReference>
<dbReference type="GO" id="GO:0046653">
    <property type="term" value="P:tetrahydrofolate metabolic process"/>
    <property type="evidence" value="ECO:0007669"/>
    <property type="project" value="TreeGrafter"/>
</dbReference>
<comment type="cofactor">
    <cofactor evidence="3">
        <name>methylcob(III)alamin</name>
        <dbReference type="ChEBI" id="CHEBI:28115"/>
    </cofactor>
</comment>
<evidence type="ECO:0000259" key="21">
    <source>
        <dbReference type="PROSITE" id="PS50972"/>
    </source>
</evidence>
<evidence type="ECO:0000313" key="24">
    <source>
        <dbReference type="EMBL" id="MBB6216930.1"/>
    </source>
</evidence>
<keyword evidence="25" id="KW-1185">Reference proteome</keyword>
<dbReference type="UniPathway" id="UPA00051">
    <property type="reaction ID" value="UER00081"/>
</dbReference>
<dbReference type="Pfam" id="PF02607">
    <property type="entry name" value="B12-binding_2"/>
    <property type="match status" value="1"/>
</dbReference>
<evidence type="ECO:0000256" key="7">
    <source>
        <dbReference type="ARBA" id="ARBA00013998"/>
    </source>
</evidence>
<dbReference type="Gene3D" id="3.40.50.280">
    <property type="entry name" value="Cobalamin-binding domain"/>
    <property type="match status" value="1"/>
</dbReference>
<feature type="binding site" evidence="19">
    <location>
        <position position="270"/>
    </location>
    <ligand>
        <name>Zn(2+)</name>
        <dbReference type="ChEBI" id="CHEBI:29105"/>
    </ligand>
</feature>
<evidence type="ECO:0000256" key="5">
    <source>
        <dbReference type="ARBA" id="ARBA00010398"/>
    </source>
</evidence>
<sequence>MRHTPNLEKILVFDGAMGTMLLEQGLKPETCPDYLNILEPQQVEEIHLAYLKAGADVITTNTFGGNRWKLAEYGLEDKVKEINREGVKIARRAAEAFNGYVVASVGPTGQFIKPIGKKTFQEIYEVFREQIGALAEEEPDFILLETFHDLGEIRCALLAARDVCSTPVICSLTYEGRRTLTGVSPGSAAVVLEALGAWAVGANCSGGPEELFHVIKEISQNTSLPVLVQPNAGLPEFNQGAVTYPLGPQGFVCALEPYFDLGIQLVGSCCGSTPGHTGEIKKRVNGVSLPMPKDVRKSALASREKVVYLGKDELPRVIGERINPTARKILGESLKQEQYGIIQHEAEVQVEAGAHLLDINVGVHGIDQRETMAKLIHLLQQKIDVPLVIDSTDPNVIKNALEAYHGKALVNSINGEERCLELILPVIKRYGAGVVALTLDEHGIPVKAEDRYVIAEKIVKACDAYGISRNDIYVDCLVLTVGTDEKAPIETLRALKMVKEKLHVNTILGVSNVSHGLPERSKINATFLAMAIANGLDLAIINPLDKAMMDSWQAASLLAGRDTKATNYIQLNHGNKQGIKGDHQATQEKYFEKSTLEGVRNLIVKGSMDVLRVVDDLLLHETKAFEIINDGLIPGLKVVGDKFKSGEFYLPQLMLSAEVAEKVFVHLEKSLGNDGYMERKGTVIIGTVKGDVHDIGKNVVAVILKNHGYHVVDLGKNVSPEAFIQAAKGEKADFIGLSALMTTTMTEIPKTIACIKAALPNVKIIVGGAVVTDQFAQESGADGYSEDAVGAVRVIEDLKTRGK</sequence>
<evidence type="ECO:0000256" key="2">
    <source>
        <dbReference type="ARBA" id="ARBA00001947"/>
    </source>
</evidence>
<evidence type="ECO:0000256" key="6">
    <source>
        <dbReference type="ARBA" id="ARBA00012032"/>
    </source>
</evidence>
<protein>
    <recommendedName>
        <fullName evidence="7">Methionine synthase</fullName>
        <ecNumber evidence="6">2.1.1.13</ecNumber>
    </recommendedName>
    <alternativeName>
        <fullName evidence="18">5-methyltetrahydrofolate--homocysteine methyltransferase</fullName>
    </alternativeName>
</protein>
<evidence type="ECO:0000256" key="13">
    <source>
        <dbReference type="ARBA" id="ARBA00022723"/>
    </source>
</evidence>
<feature type="domain" description="B12-binding N-terminal" evidence="23">
    <location>
        <begin position="586"/>
        <end position="679"/>
    </location>
</feature>
<evidence type="ECO:0000256" key="15">
    <source>
        <dbReference type="ARBA" id="ARBA00023167"/>
    </source>
</evidence>
<dbReference type="GO" id="GO:0008705">
    <property type="term" value="F:methionine synthase activity"/>
    <property type="evidence" value="ECO:0007669"/>
    <property type="project" value="UniProtKB-EC"/>
</dbReference>
<dbReference type="InterPro" id="IPR036594">
    <property type="entry name" value="Meth_synthase_dom"/>
</dbReference>
<dbReference type="Gene3D" id="1.10.1240.10">
    <property type="entry name" value="Methionine synthase domain"/>
    <property type="match status" value="1"/>
</dbReference>
<evidence type="ECO:0000256" key="19">
    <source>
        <dbReference type="PROSITE-ProRule" id="PRU00333"/>
    </source>
</evidence>
<feature type="binding site" evidence="19">
    <location>
        <position position="204"/>
    </location>
    <ligand>
        <name>Zn(2+)</name>
        <dbReference type="ChEBI" id="CHEBI:29105"/>
    </ligand>
</feature>
<dbReference type="InterPro" id="IPR036724">
    <property type="entry name" value="Cobalamin-bd_sf"/>
</dbReference>
<evidence type="ECO:0000256" key="17">
    <source>
        <dbReference type="ARBA" id="ARBA00025552"/>
    </source>
</evidence>
<evidence type="ECO:0000256" key="18">
    <source>
        <dbReference type="ARBA" id="ARBA00031040"/>
    </source>
</evidence>
<reference evidence="24 25" key="1">
    <citation type="submission" date="2020-08" db="EMBL/GenBank/DDBJ databases">
        <title>Genomic Encyclopedia of Type Strains, Phase IV (KMG-IV): sequencing the most valuable type-strain genomes for metagenomic binning, comparative biology and taxonomic classification.</title>
        <authorList>
            <person name="Goeker M."/>
        </authorList>
    </citation>
    <scope>NUCLEOTIDE SEQUENCE [LARGE SCALE GENOMIC DNA]</scope>
    <source>
        <strain evidence="24 25">DSM 103526</strain>
    </source>
</reference>
<evidence type="ECO:0000256" key="14">
    <source>
        <dbReference type="ARBA" id="ARBA00022833"/>
    </source>
</evidence>
<evidence type="ECO:0000256" key="8">
    <source>
        <dbReference type="ARBA" id="ARBA00022603"/>
    </source>
</evidence>
<proteinExistence type="inferred from homology"/>
<evidence type="ECO:0000256" key="16">
    <source>
        <dbReference type="ARBA" id="ARBA00023285"/>
    </source>
</evidence>
<dbReference type="InterPro" id="IPR011005">
    <property type="entry name" value="Dihydropteroate_synth-like_sf"/>
</dbReference>
<dbReference type="InterPro" id="IPR036589">
    <property type="entry name" value="HCY_dom_sf"/>
</dbReference>
<dbReference type="SUPFAM" id="SSF47644">
    <property type="entry name" value="Methionine synthase domain"/>
    <property type="match status" value="1"/>
</dbReference>
<dbReference type="Pfam" id="PF02310">
    <property type="entry name" value="B12-binding"/>
    <property type="match status" value="1"/>
</dbReference>
<dbReference type="PANTHER" id="PTHR45833:SF1">
    <property type="entry name" value="METHIONINE SYNTHASE"/>
    <property type="match status" value="1"/>
</dbReference>
<dbReference type="InterPro" id="IPR003759">
    <property type="entry name" value="Cbl-bd_cap"/>
</dbReference>
<dbReference type="InterPro" id="IPR050554">
    <property type="entry name" value="Met_Synthase/Corrinoid"/>
</dbReference>
<keyword evidence="9" id="KW-0028">Amino-acid biosynthesis</keyword>
<feature type="domain" description="Pterin-binding" evidence="21">
    <location>
        <begin position="315"/>
        <end position="559"/>
    </location>
</feature>
<evidence type="ECO:0000256" key="12">
    <source>
        <dbReference type="ARBA" id="ARBA00022691"/>
    </source>
</evidence>
<dbReference type="GO" id="GO:0032259">
    <property type="term" value="P:methylation"/>
    <property type="evidence" value="ECO:0007669"/>
    <property type="project" value="UniProtKB-KW"/>
</dbReference>
<evidence type="ECO:0000259" key="23">
    <source>
        <dbReference type="PROSITE" id="PS51337"/>
    </source>
</evidence>
<evidence type="ECO:0000256" key="11">
    <source>
        <dbReference type="ARBA" id="ARBA00022679"/>
    </source>
</evidence>
<gene>
    <name evidence="24" type="ORF">HNQ80_003035</name>
</gene>
<keyword evidence="11 19" id="KW-0808">Transferase</keyword>
<keyword evidence="13 19" id="KW-0479">Metal-binding</keyword>
<dbReference type="Gene3D" id="3.20.20.20">
    <property type="entry name" value="Dihydropteroate synthase-like"/>
    <property type="match status" value="1"/>
</dbReference>
<comment type="similarity">
    <text evidence="5">Belongs to the vitamin-B12 dependent methionine synthase family.</text>
</comment>
<dbReference type="RefSeq" id="WP_184311444.1">
    <property type="nucleotide sequence ID" value="NZ_JACHEN010000018.1"/>
</dbReference>
<dbReference type="Gene3D" id="3.20.20.330">
    <property type="entry name" value="Homocysteine-binding-like domain"/>
    <property type="match status" value="1"/>
</dbReference>
<evidence type="ECO:0000259" key="22">
    <source>
        <dbReference type="PROSITE" id="PS51332"/>
    </source>
</evidence>